<organism evidence="2 3">
    <name type="scientific">Morus notabilis</name>
    <dbReference type="NCBI Taxonomy" id="981085"/>
    <lineage>
        <taxon>Eukaryota</taxon>
        <taxon>Viridiplantae</taxon>
        <taxon>Streptophyta</taxon>
        <taxon>Embryophyta</taxon>
        <taxon>Tracheophyta</taxon>
        <taxon>Spermatophyta</taxon>
        <taxon>Magnoliopsida</taxon>
        <taxon>eudicotyledons</taxon>
        <taxon>Gunneridae</taxon>
        <taxon>Pentapetalae</taxon>
        <taxon>rosids</taxon>
        <taxon>fabids</taxon>
        <taxon>Rosales</taxon>
        <taxon>Moraceae</taxon>
        <taxon>Moreae</taxon>
        <taxon>Morus</taxon>
    </lineage>
</organism>
<protein>
    <submittedName>
        <fullName evidence="2">Uncharacterized protein</fullName>
    </submittedName>
</protein>
<evidence type="ECO:0000256" key="1">
    <source>
        <dbReference type="SAM" id="MobiDB-lite"/>
    </source>
</evidence>
<reference evidence="3" key="1">
    <citation type="submission" date="2013-01" db="EMBL/GenBank/DDBJ databases">
        <title>Draft Genome Sequence of a Mulberry Tree, Morus notabilis C.K. Schneid.</title>
        <authorList>
            <person name="He N."/>
            <person name="Zhao S."/>
        </authorList>
    </citation>
    <scope>NUCLEOTIDE SEQUENCE</scope>
</reference>
<dbReference type="EMBL" id="KE345976">
    <property type="protein sequence ID" value="EXC22787.1"/>
    <property type="molecule type" value="Genomic_DNA"/>
</dbReference>
<sequence>MAHGICEGIWLKRVLGELKIPVEGFMKSCDNQVAINIAKNLVHYDKTKQIVEARDVLLQKLQNRDAQVETSENSKPLSTSQDHIQVSKKQGHDNPSLEHDALKFEVSGKANTEQCLEKAIDDSGNTSAADVKFETEDDISFSDLEDDDSEVSRRLSDSRTAQDIRTSSPGESNDWVQLSGSSKVQSGKQKPGQSKEKDSEGEESSDWLAVDDYD</sequence>
<keyword evidence="3" id="KW-1185">Reference proteome</keyword>
<proteinExistence type="predicted"/>
<name>W9S2L0_9ROSA</name>
<accession>W9S2L0</accession>
<feature type="compositionally biased region" description="Acidic residues" evidence="1">
    <location>
        <begin position="199"/>
        <end position="214"/>
    </location>
</feature>
<feature type="region of interest" description="Disordered" evidence="1">
    <location>
        <begin position="144"/>
        <end position="214"/>
    </location>
</feature>
<dbReference type="Proteomes" id="UP000030645">
    <property type="component" value="Unassembled WGS sequence"/>
</dbReference>
<dbReference type="AlphaFoldDB" id="W9S2L0"/>
<feature type="compositionally biased region" description="Polar residues" evidence="1">
    <location>
        <begin position="163"/>
        <end position="178"/>
    </location>
</feature>
<feature type="compositionally biased region" description="Low complexity" evidence="1">
    <location>
        <begin position="179"/>
        <end position="192"/>
    </location>
</feature>
<gene>
    <name evidence="2" type="ORF">L484_002134</name>
</gene>
<evidence type="ECO:0000313" key="3">
    <source>
        <dbReference type="Proteomes" id="UP000030645"/>
    </source>
</evidence>
<feature type="region of interest" description="Disordered" evidence="1">
    <location>
        <begin position="67"/>
        <end position="96"/>
    </location>
</feature>
<feature type="compositionally biased region" description="Basic and acidic residues" evidence="1">
    <location>
        <begin position="150"/>
        <end position="162"/>
    </location>
</feature>
<evidence type="ECO:0000313" key="2">
    <source>
        <dbReference type="EMBL" id="EXC22787.1"/>
    </source>
</evidence>
<feature type="compositionally biased region" description="Polar residues" evidence="1">
    <location>
        <begin position="68"/>
        <end position="88"/>
    </location>
</feature>